<keyword evidence="1" id="KW-0732">Signal</keyword>
<protein>
    <submittedName>
        <fullName evidence="3">Putative secreted protein (Por secretion system target)</fullName>
    </submittedName>
</protein>
<evidence type="ECO:0000313" key="3">
    <source>
        <dbReference type="EMBL" id="RAI92096.1"/>
    </source>
</evidence>
<gene>
    <name evidence="3" type="ORF">LV83_01324</name>
</gene>
<accession>A0A327PQZ6</accession>
<comment type="caution">
    <text evidence="3">The sequence shown here is derived from an EMBL/GenBank/DDBJ whole genome shotgun (WGS) entry which is preliminary data.</text>
</comment>
<dbReference type="Proteomes" id="UP000249610">
    <property type="component" value="Unassembled WGS sequence"/>
</dbReference>
<dbReference type="GO" id="GO:0071966">
    <property type="term" value="P:fungal-type cell wall polysaccharide metabolic process"/>
    <property type="evidence" value="ECO:0007669"/>
    <property type="project" value="TreeGrafter"/>
</dbReference>
<sequence length="1290" mass="142775">MKKIYLLVLSLFLLNCPSWAQGNSESCGQLSKYLFWTGEQNDDFFNEANWRIVNQRPEAPTPPGLNEDSLQGSVKPFCLPGSNKLPNQICPSEIDLGKDKIPAAGTIEPGIPIAYNLWIEDAIIEIPQNISFVCSEIGFTIINSEIDVMATLDNGVISLDKKSTLTVQQNGALESAVHINFNDLDSWVILKSTNPDQFLLTMQDQVLVQNNTATMDVDFRINQFYQSGTLIRPYSSTYEALEIYSGTGLEGSKAVIYEGDIYSGSSIPNGMNDMTSSFKLKRGFMATFSVAENGTSKSKVYIASTEDLIIESLPVALQGNVSFIRVLPWNWVIKKGTGGFTEGVDAGWYYNWGNGTDSQPNYEYVPMAWGAGATAPPVLKRIIEKDKVNHLLGFNESDNCDDQSGQFNNLCKIEVAVGYYENLMKTGMRLGTPAPRENGPTGWLLEFAELAKARDVRFDFVAVHWYDWGSNPANSPNADPQEIFNRFKNYLENVHRIYGLPIWITEFNANPNRGNAIQAAFLELALPYLESLEYVERYAYFEPMSANSSNPVESADLTDENGNLTNIGELYKNHFSTPSIPEATFESDGNLLGLNEPFAPETPEILSFEAECALYLGNKWKVIEDEESSNGKYVRGNNTLEGASALASQLHYEVDLSEAKIFKIWLRVKTIGGTGIKVKVDDGEFETIGGLNTSEFSWLQLPRFYTLQEGTHRISFEYTNSSLLLDQLAFITTSDEVNLEPAPLNSCTESPEKWGLTNTDIIYWLEAEAGNYGNLWEVKTSTSAIGEQFIEAVPSGSSLNTPPGTDGQVSFNFEVEEKDQYRICAKIQSLSTEDNSLWIKVDDAPFRKWDNLENDAFEWYWKSFHFSQGGEDSALPFFLSGGIHTLTLAYSTQDFKIDRLAVASEGKLPSEIDPDVVRVFGPMDYEAENAELLGNAIAVNCGTSSNGQQVNLRTGFSSGVRFNQVIAAEAGAYSLSIQYMSKVQRNFRLIVNGEALGYQLVTPSGNWCFEGGNTAIYEITVNLNQGVNVIEILRTETDAPFLDKISLKKKNISLEAEEATLEGSSAIVNCPVASNGALVNMGFSYANAIIFENVNVAKAGNYQLAITYLSAVDRTARVIINGTTKQVSFMDSGEWCGNGGTTATKTIEVELQAGANQIEIRPATNEAPLVDKIELIEIPKELEDVSSARIVSTESVASLSSDILLTMEDFTVYPNPVKSFNRINITLPNLQESTTINLSISDMYGRIWISENHVEANGQRIELQNNLKPGLYLILIQHGNQLIQHKLVVE</sequence>
<organism evidence="3 4">
    <name type="scientific">Algoriphagus yeomjeoni</name>
    <dbReference type="NCBI Taxonomy" id="291403"/>
    <lineage>
        <taxon>Bacteria</taxon>
        <taxon>Pseudomonadati</taxon>
        <taxon>Bacteroidota</taxon>
        <taxon>Cytophagia</taxon>
        <taxon>Cytophagales</taxon>
        <taxon>Cyclobacteriaceae</taxon>
        <taxon>Algoriphagus</taxon>
    </lineage>
</organism>
<dbReference type="RefSeq" id="WP_111610736.1">
    <property type="nucleotide sequence ID" value="NZ_QLLK01000003.1"/>
</dbReference>
<dbReference type="OrthoDB" id="9809583at2"/>
<reference evidence="3 4" key="1">
    <citation type="submission" date="2018-06" db="EMBL/GenBank/DDBJ databases">
        <title>Genomic Encyclopedia of Archaeal and Bacterial Type Strains, Phase II (KMG-II): from individual species to whole genera.</title>
        <authorList>
            <person name="Goeker M."/>
        </authorList>
    </citation>
    <scope>NUCLEOTIDE SEQUENCE [LARGE SCALE GENOMIC DNA]</scope>
    <source>
        <strain evidence="3 4">DSM 23446</strain>
    </source>
</reference>
<dbReference type="Gene3D" id="3.20.20.80">
    <property type="entry name" value="Glycosidases"/>
    <property type="match status" value="1"/>
</dbReference>
<dbReference type="EMBL" id="QLLK01000003">
    <property type="protein sequence ID" value="RAI92096.1"/>
    <property type="molecule type" value="Genomic_DNA"/>
</dbReference>
<evidence type="ECO:0000259" key="2">
    <source>
        <dbReference type="PROSITE" id="PS51175"/>
    </source>
</evidence>
<dbReference type="InterPro" id="IPR024655">
    <property type="entry name" value="Asl1_glyco_hydro_catalytic"/>
</dbReference>
<dbReference type="SUPFAM" id="SSF51445">
    <property type="entry name" value="(Trans)glycosidases"/>
    <property type="match status" value="1"/>
</dbReference>
<dbReference type="GO" id="GO:0030246">
    <property type="term" value="F:carbohydrate binding"/>
    <property type="evidence" value="ECO:0007669"/>
    <property type="project" value="InterPro"/>
</dbReference>
<dbReference type="InterPro" id="IPR008979">
    <property type="entry name" value="Galactose-bd-like_sf"/>
</dbReference>
<dbReference type="InterPro" id="IPR017853">
    <property type="entry name" value="GH"/>
</dbReference>
<dbReference type="InterPro" id="IPR026444">
    <property type="entry name" value="Secre_tail"/>
</dbReference>
<dbReference type="CDD" id="cd04081">
    <property type="entry name" value="CBM35_galactosidase-like"/>
    <property type="match status" value="1"/>
</dbReference>
<feature type="signal peptide" evidence="1">
    <location>
        <begin position="1"/>
        <end position="20"/>
    </location>
</feature>
<evidence type="ECO:0000313" key="4">
    <source>
        <dbReference type="Proteomes" id="UP000249610"/>
    </source>
</evidence>
<dbReference type="InterPro" id="IPR053183">
    <property type="entry name" value="ASL1"/>
</dbReference>
<dbReference type="Pfam" id="PF16990">
    <property type="entry name" value="CBM_35"/>
    <property type="match status" value="1"/>
</dbReference>
<dbReference type="PANTHER" id="PTHR34154:SF3">
    <property type="entry name" value="ALKALI-SENSITIVE LINKAGE PROTEIN 1"/>
    <property type="match status" value="1"/>
</dbReference>
<keyword evidence="4" id="KW-1185">Reference proteome</keyword>
<dbReference type="SUPFAM" id="SSF49785">
    <property type="entry name" value="Galactose-binding domain-like"/>
    <property type="match status" value="2"/>
</dbReference>
<dbReference type="Pfam" id="PF18962">
    <property type="entry name" value="Por_Secre_tail"/>
    <property type="match status" value="1"/>
</dbReference>
<dbReference type="PROSITE" id="PS51175">
    <property type="entry name" value="CBM6"/>
    <property type="match status" value="1"/>
</dbReference>
<name>A0A327PQZ6_9BACT</name>
<proteinExistence type="predicted"/>
<dbReference type="Gene3D" id="2.60.120.260">
    <property type="entry name" value="Galactose-binding domain-like"/>
    <property type="match status" value="4"/>
</dbReference>
<evidence type="ECO:0000256" key="1">
    <source>
        <dbReference type="SAM" id="SignalP"/>
    </source>
</evidence>
<dbReference type="Pfam" id="PF11790">
    <property type="entry name" value="Glyco_hydro_cc"/>
    <property type="match status" value="1"/>
</dbReference>
<feature type="chain" id="PRO_5016455967" evidence="1">
    <location>
        <begin position="21"/>
        <end position="1290"/>
    </location>
</feature>
<dbReference type="PANTHER" id="PTHR34154">
    <property type="entry name" value="ALKALI-SENSITIVE LINKAGE PROTEIN 1"/>
    <property type="match status" value="1"/>
</dbReference>
<dbReference type="NCBIfam" id="TIGR04183">
    <property type="entry name" value="Por_Secre_tail"/>
    <property type="match status" value="1"/>
</dbReference>
<dbReference type="InterPro" id="IPR005084">
    <property type="entry name" value="CBM6"/>
</dbReference>
<feature type="domain" description="CBM6" evidence="2">
    <location>
        <begin position="923"/>
        <end position="1048"/>
    </location>
</feature>